<name>A0A7S2EBB3_TRICV</name>
<feature type="compositionally biased region" description="Low complexity" evidence="1">
    <location>
        <begin position="241"/>
        <end position="252"/>
    </location>
</feature>
<reference evidence="3" key="1">
    <citation type="submission" date="2021-01" db="EMBL/GenBank/DDBJ databases">
        <authorList>
            <person name="Corre E."/>
            <person name="Pelletier E."/>
            <person name="Niang G."/>
            <person name="Scheremetjew M."/>
            <person name="Finn R."/>
            <person name="Kale V."/>
            <person name="Holt S."/>
            <person name="Cochrane G."/>
            <person name="Meng A."/>
            <person name="Brown T."/>
            <person name="Cohen L."/>
        </authorList>
    </citation>
    <scope>NUCLEOTIDE SEQUENCE</scope>
    <source>
        <strain evidence="3">Grunow 1884</strain>
    </source>
</reference>
<feature type="compositionally biased region" description="Low complexity" evidence="1">
    <location>
        <begin position="115"/>
        <end position="146"/>
    </location>
</feature>
<feature type="chain" id="PRO_5030515489" description="HeH/LEM domain-containing protein" evidence="2">
    <location>
        <begin position="25"/>
        <end position="252"/>
    </location>
</feature>
<protein>
    <recommendedName>
        <fullName evidence="4">HeH/LEM domain-containing protein</fullName>
    </recommendedName>
</protein>
<keyword evidence="2" id="KW-0732">Signal</keyword>
<dbReference type="AlphaFoldDB" id="A0A7S2EBB3"/>
<feature type="region of interest" description="Disordered" evidence="1">
    <location>
        <begin position="30"/>
        <end position="59"/>
    </location>
</feature>
<feature type="non-terminal residue" evidence="3">
    <location>
        <position position="252"/>
    </location>
</feature>
<feature type="signal peptide" evidence="2">
    <location>
        <begin position="1"/>
        <end position="24"/>
    </location>
</feature>
<feature type="region of interest" description="Disordered" evidence="1">
    <location>
        <begin position="106"/>
        <end position="168"/>
    </location>
</feature>
<feature type="region of interest" description="Disordered" evidence="1">
    <location>
        <begin position="227"/>
        <end position="252"/>
    </location>
</feature>
<evidence type="ECO:0000256" key="2">
    <source>
        <dbReference type="SAM" id="SignalP"/>
    </source>
</evidence>
<accession>A0A7S2EBB3</accession>
<gene>
    <name evidence="3" type="ORF">OSIN01602_LOCUS3802</name>
</gene>
<evidence type="ECO:0008006" key="4">
    <source>
        <dbReference type="Google" id="ProtNLM"/>
    </source>
</evidence>
<dbReference type="EMBL" id="HBGO01006754">
    <property type="protein sequence ID" value="CAD9326505.1"/>
    <property type="molecule type" value="Transcribed_RNA"/>
</dbReference>
<evidence type="ECO:0000313" key="3">
    <source>
        <dbReference type="EMBL" id="CAD9326505.1"/>
    </source>
</evidence>
<feature type="compositionally biased region" description="Basic and acidic residues" evidence="1">
    <location>
        <begin position="149"/>
        <end position="159"/>
    </location>
</feature>
<organism evidence="3">
    <name type="scientific">Trieres chinensis</name>
    <name type="common">Marine centric diatom</name>
    <name type="synonym">Odontella sinensis</name>
    <dbReference type="NCBI Taxonomy" id="1514140"/>
    <lineage>
        <taxon>Eukaryota</taxon>
        <taxon>Sar</taxon>
        <taxon>Stramenopiles</taxon>
        <taxon>Ochrophyta</taxon>
        <taxon>Bacillariophyta</taxon>
        <taxon>Mediophyceae</taxon>
        <taxon>Biddulphiophycidae</taxon>
        <taxon>Eupodiscales</taxon>
        <taxon>Parodontellaceae</taxon>
        <taxon>Trieres</taxon>
    </lineage>
</organism>
<feature type="compositionally biased region" description="Low complexity" evidence="1">
    <location>
        <begin position="30"/>
        <end position="43"/>
    </location>
</feature>
<proteinExistence type="predicted"/>
<evidence type="ECO:0000256" key="1">
    <source>
        <dbReference type="SAM" id="MobiDB-lite"/>
    </source>
</evidence>
<sequence>MPRFAPLALVAVLAALVSLEPAAAFVPPSARTASSTSSLSSRSFVPTRGPRRTAGGPLFMSSETALPEISSMRVGEMKKELQSYGISTVSFLEKSEVVEALEKARAEGKKPIGGASASPSSSSSASSSSSSSSASSSSTASSSANSGLSRDERIAKEMESLQSMKAGELRKELQEMGVSTKSFFEKSEFVRALAEARVDGVKKASSGGGGGATDAEGYAEYKAADVEVLTTDDAGPRKKGAGQQQQQPGGGG</sequence>